<evidence type="ECO:0000313" key="2">
    <source>
        <dbReference type="EMBL" id="BFP49136.1"/>
    </source>
</evidence>
<gene>
    <name evidence="2" type="ORF">KCMC57_55040</name>
</gene>
<evidence type="ECO:0000256" key="1">
    <source>
        <dbReference type="SAM" id="MobiDB-lite"/>
    </source>
</evidence>
<reference evidence="2" key="1">
    <citation type="submission" date="2024-07" db="EMBL/GenBank/DDBJ databases">
        <title>Complete genome sequences of cellulolytic bacteria, Kitasatospora sp. CMC57 and Streptomyces sp. CMC78, isolated from Japanese agricultural soil.</title>
        <authorList>
            <person name="Hashimoto T."/>
            <person name="Ito M."/>
            <person name="Iwamoto M."/>
            <person name="Fukahori D."/>
            <person name="Shoda T."/>
            <person name="Sakoda M."/>
            <person name="Morohoshi T."/>
            <person name="Mitsuboshi M."/>
            <person name="Nishizawa T."/>
        </authorList>
    </citation>
    <scope>NUCLEOTIDE SEQUENCE</scope>
    <source>
        <strain evidence="2">CMC57</strain>
    </source>
</reference>
<proteinExistence type="predicted"/>
<name>A0AB33K5N0_9ACTN</name>
<feature type="region of interest" description="Disordered" evidence="1">
    <location>
        <begin position="52"/>
        <end position="96"/>
    </location>
</feature>
<dbReference type="AlphaFoldDB" id="A0AB33K5N0"/>
<sequence length="96" mass="10204">MTVGRERMQLSVTTASLEEAEEAGTGRYHWLEHDVSIRCGGRGGNGISVAGGSDGSCKGARAPESPKVTAWAPLTHTGPIRSASGPRPRICQRKFR</sequence>
<dbReference type="EMBL" id="AP035881">
    <property type="protein sequence ID" value="BFP49136.1"/>
    <property type="molecule type" value="Genomic_DNA"/>
</dbReference>
<accession>A0AB33K5N0</accession>
<organism evidence="2">
    <name type="scientific">Kitasatospora sp. CMC57</name>
    <dbReference type="NCBI Taxonomy" id="3231513"/>
    <lineage>
        <taxon>Bacteria</taxon>
        <taxon>Bacillati</taxon>
        <taxon>Actinomycetota</taxon>
        <taxon>Actinomycetes</taxon>
        <taxon>Kitasatosporales</taxon>
        <taxon>Streptomycetaceae</taxon>
        <taxon>Kitasatospora</taxon>
    </lineage>
</organism>
<protein>
    <submittedName>
        <fullName evidence="2">Uncharacterized protein</fullName>
    </submittedName>
</protein>